<evidence type="ECO:0000313" key="13">
    <source>
        <dbReference type="EMBL" id="TQV76310.1"/>
    </source>
</evidence>
<feature type="binding site" evidence="9">
    <location>
        <position position="249"/>
    </location>
    <ligand>
        <name>[4Fe-4S] cluster</name>
        <dbReference type="ChEBI" id="CHEBI:49883"/>
    </ligand>
</feature>
<evidence type="ECO:0000256" key="1">
    <source>
        <dbReference type="ARBA" id="ARBA00006486"/>
    </source>
</evidence>
<protein>
    <recommendedName>
        <fullName evidence="9 10">Phosphogluconate dehydratase</fullName>
        <ecNumber evidence="9 10">4.2.1.12</ecNumber>
    </recommendedName>
</protein>
<dbReference type="Gene3D" id="3.50.30.80">
    <property type="entry name" value="IlvD/EDD C-terminal domain-like"/>
    <property type="match status" value="1"/>
</dbReference>
<dbReference type="AlphaFoldDB" id="A0A545TGD9"/>
<keyword evidence="8 9" id="KW-0119">Carbohydrate metabolism</keyword>
<dbReference type="PROSITE" id="PS00886">
    <property type="entry name" value="ILVD_EDD_1"/>
    <property type="match status" value="1"/>
</dbReference>
<reference evidence="13 14" key="1">
    <citation type="submission" date="2019-06" db="EMBL/GenBank/DDBJ databases">
        <title>Whole genome sequence for Rhodospirillaceae sp. R148.</title>
        <authorList>
            <person name="Wang G."/>
        </authorList>
    </citation>
    <scope>NUCLEOTIDE SEQUENCE [LARGE SCALE GENOMIC DNA]</scope>
    <source>
        <strain evidence="13 14">R148</strain>
    </source>
</reference>
<keyword evidence="6 9" id="KW-0311">Gluconate utilization</keyword>
<dbReference type="Pfam" id="PF24877">
    <property type="entry name" value="ILV_EDD_C"/>
    <property type="match status" value="1"/>
</dbReference>
<dbReference type="InterPro" id="IPR004786">
    <property type="entry name" value="6-phosphgluc_deHydtase"/>
</dbReference>
<dbReference type="Proteomes" id="UP000315252">
    <property type="component" value="Unassembled WGS sequence"/>
</dbReference>
<comment type="cofactor">
    <cofactor evidence="9">
        <name>[4Fe-4S] cluster</name>
        <dbReference type="ChEBI" id="CHEBI:49883"/>
    </cofactor>
    <text evidence="9">Binds 1 [4Fe-4S] cluster.</text>
</comment>
<dbReference type="OrthoDB" id="9807077at2"/>
<dbReference type="GO" id="GO:0051539">
    <property type="term" value="F:4 iron, 4 sulfur cluster binding"/>
    <property type="evidence" value="ECO:0007669"/>
    <property type="project" value="UniProtKB-UniRule"/>
</dbReference>
<comment type="catalytic activity">
    <reaction evidence="9">
        <text>6-phospho-D-gluconate = 2-dehydro-3-deoxy-6-phospho-D-gluconate + H2O</text>
        <dbReference type="Rhea" id="RHEA:17277"/>
        <dbReference type="ChEBI" id="CHEBI:15377"/>
        <dbReference type="ChEBI" id="CHEBI:57569"/>
        <dbReference type="ChEBI" id="CHEBI:58759"/>
        <dbReference type="EC" id="4.2.1.12"/>
    </reaction>
</comment>
<comment type="similarity">
    <text evidence="1 9">Belongs to the IlvD/Edd family.</text>
</comment>
<comment type="caution">
    <text evidence="13">The sequence shown here is derived from an EMBL/GenBank/DDBJ whole genome shotgun (WGS) entry which is preliminary data.</text>
</comment>
<evidence type="ECO:0000256" key="10">
    <source>
        <dbReference type="NCBIfam" id="TIGR01196"/>
    </source>
</evidence>
<dbReference type="HAMAP" id="MF_02094">
    <property type="entry name" value="Edd"/>
    <property type="match status" value="1"/>
</dbReference>
<dbReference type="Pfam" id="PF00920">
    <property type="entry name" value="ILVD_EDD_N"/>
    <property type="match status" value="1"/>
</dbReference>
<keyword evidence="2 9" id="KW-0004">4Fe-4S</keyword>
<dbReference type="InterPro" id="IPR056740">
    <property type="entry name" value="ILV_EDD_C"/>
</dbReference>
<comment type="pathway">
    <text evidence="9">Carbohydrate metabolism; Entner-Doudoroff pathway.</text>
</comment>
<evidence type="ECO:0000256" key="5">
    <source>
        <dbReference type="ARBA" id="ARBA00023014"/>
    </source>
</evidence>
<dbReference type="PANTHER" id="PTHR43661">
    <property type="entry name" value="D-XYLONATE DEHYDRATASE"/>
    <property type="match status" value="1"/>
</dbReference>
<proteinExistence type="inferred from homology"/>
<dbReference type="PANTHER" id="PTHR43661:SF1">
    <property type="entry name" value="PHOSPHOGLUCONATE DEHYDRATASE"/>
    <property type="match status" value="1"/>
</dbReference>
<evidence type="ECO:0000256" key="6">
    <source>
        <dbReference type="ARBA" id="ARBA00023064"/>
    </source>
</evidence>
<dbReference type="InterPro" id="IPR042096">
    <property type="entry name" value="Dihydro-acid_dehy_C"/>
</dbReference>
<dbReference type="EMBL" id="VHSH01000008">
    <property type="protein sequence ID" value="TQV76310.1"/>
    <property type="molecule type" value="Genomic_DNA"/>
</dbReference>
<evidence type="ECO:0000256" key="7">
    <source>
        <dbReference type="ARBA" id="ARBA00023239"/>
    </source>
</evidence>
<dbReference type="GO" id="GO:0019521">
    <property type="term" value="P:D-gluconate metabolic process"/>
    <property type="evidence" value="ECO:0007669"/>
    <property type="project" value="UniProtKB-KW"/>
</dbReference>
<evidence type="ECO:0000256" key="4">
    <source>
        <dbReference type="ARBA" id="ARBA00023004"/>
    </source>
</evidence>
<keyword evidence="5 9" id="KW-0411">Iron-sulfur</keyword>
<evidence type="ECO:0000259" key="11">
    <source>
        <dbReference type="Pfam" id="PF00920"/>
    </source>
</evidence>
<evidence type="ECO:0000259" key="12">
    <source>
        <dbReference type="Pfam" id="PF24877"/>
    </source>
</evidence>
<dbReference type="GO" id="GO:0009255">
    <property type="term" value="P:Entner-Doudoroff pathway through 6-phosphogluconate"/>
    <property type="evidence" value="ECO:0007669"/>
    <property type="project" value="UniProtKB-UniRule"/>
</dbReference>
<keyword evidence="14" id="KW-1185">Reference proteome</keyword>
<dbReference type="GO" id="GO:0046872">
    <property type="term" value="F:metal ion binding"/>
    <property type="evidence" value="ECO:0007669"/>
    <property type="project" value="UniProtKB-KW"/>
</dbReference>
<feature type="domain" description="Dihydroxy-acid/6-phosphogluconate dehydratase C-terminal" evidence="12">
    <location>
        <begin position="435"/>
        <end position="627"/>
    </location>
</feature>
<dbReference type="InterPro" id="IPR000581">
    <property type="entry name" value="ILV_EDD_N"/>
</dbReference>
<dbReference type="GO" id="GO:0005829">
    <property type="term" value="C:cytosol"/>
    <property type="evidence" value="ECO:0007669"/>
    <property type="project" value="TreeGrafter"/>
</dbReference>
<dbReference type="InterPro" id="IPR020558">
    <property type="entry name" value="DiOHA_6PGluconate_deHydtase_CS"/>
</dbReference>
<gene>
    <name evidence="9" type="primary">edd</name>
    <name evidence="13" type="ORF">FKG95_22020</name>
</gene>
<evidence type="ECO:0000256" key="3">
    <source>
        <dbReference type="ARBA" id="ARBA00022723"/>
    </source>
</evidence>
<dbReference type="PROSITE" id="PS00887">
    <property type="entry name" value="ILVD_EDD_2"/>
    <property type="match status" value="1"/>
</dbReference>
<dbReference type="NCBIfam" id="TIGR01196">
    <property type="entry name" value="edd"/>
    <property type="match status" value="1"/>
</dbReference>
<keyword evidence="7 9" id="KW-0456">Lyase</keyword>
<comment type="function">
    <text evidence="9">Catalyzes the dehydration of 6-phospho-D-gluconate to 2-dehydro-3-deoxy-6-phospho-D-gluconate.</text>
</comment>
<feature type="binding site" evidence="9">
    <location>
        <position position="182"/>
    </location>
    <ligand>
        <name>[4Fe-4S] cluster</name>
        <dbReference type="ChEBI" id="CHEBI:49883"/>
    </ligand>
</feature>
<sequence length="641" mass="68288">MFFGRRESGYLQVVVFAPSTAALSQEVVMNVKLGEVTERIARRSRSSREDYLSRIRAAGSKGPHRGVLSCGNLAHGFAACGDEDKHDLKGEEKANVAIVSSYNDMLSAHQPFERFPEIIKDAVRDAGGVAQFAGGVPAMCDGVTQGQPGMELSLFSRDTIALSTAVALSHNMFDAALCLGVCDKIVPGLMMAALSFGHLPTVFVPAGPMTSGLPNEEKARVRQLFAEGKVGRDALMEAESQSYHGKGTCTFYGTANSNQMLMEIMGLHLPGSSFVNPETPLRDALTRAAAKRATEITALGNDYTPIGEVIDERAVVNGIVGLMATGGSTNHTIHLVAMARCAGIEITWDDFADLSEIVPLLTRIYPNGQADVNHFHAAGGMAFLIAQLLDAGLLHADVRTILGDGGLERYRSEPLLEEGKLRWRDGASESLDPTILTTVAAPFSSNGGVKLLTGNLGRSVIKISAVKPEHRLVEAPALIFTSQQAFLDAFKAGELNRDFVAVLQFQGPKANGMPELHKLTPSLGVLQDLGYKVALVTDGRMSGASGKVPAAIHVTPECLDGGPLARLRDGDVVRLDAEKGELQVEIDADVWTARSCAEPDLSEHEFGMGRDLFAVFRQSVNGAEQGATLLKDPGNETVAAA</sequence>
<dbReference type="GO" id="GO:0004456">
    <property type="term" value="F:phosphogluconate dehydratase activity"/>
    <property type="evidence" value="ECO:0007669"/>
    <property type="project" value="UniProtKB-UniRule"/>
</dbReference>
<keyword evidence="4 9" id="KW-0408">Iron</keyword>
<feature type="domain" description="Dihydroxy-acid/6-phosphogluconate dehydratase N-terminal" evidence="11">
    <location>
        <begin position="93"/>
        <end position="404"/>
    </location>
</feature>
<dbReference type="SUPFAM" id="SSF143975">
    <property type="entry name" value="IlvD/EDD N-terminal domain-like"/>
    <property type="match status" value="1"/>
</dbReference>
<organism evidence="13 14">
    <name type="scientific">Denitrobaculum tricleocarpae</name>
    <dbReference type="NCBI Taxonomy" id="2591009"/>
    <lineage>
        <taxon>Bacteria</taxon>
        <taxon>Pseudomonadati</taxon>
        <taxon>Pseudomonadota</taxon>
        <taxon>Alphaproteobacteria</taxon>
        <taxon>Rhodospirillales</taxon>
        <taxon>Rhodospirillaceae</taxon>
        <taxon>Denitrobaculum</taxon>
    </lineage>
</organism>
<evidence type="ECO:0000313" key="14">
    <source>
        <dbReference type="Proteomes" id="UP000315252"/>
    </source>
</evidence>
<evidence type="ECO:0000256" key="8">
    <source>
        <dbReference type="ARBA" id="ARBA00023277"/>
    </source>
</evidence>
<evidence type="ECO:0000256" key="2">
    <source>
        <dbReference type="ARBA" id="ARBA00022485"/>
    </source>
</evidence>
<dbReference type="UniPathway" id="UPA00226"/>
<dbReference type="InterPro" id="IPR037237">
    <property type="entry name" value="IlvD/EDD_N"/>
</dbReference>
<dbReference type="SUPFAM" id="SSF52016">
    <property type="entry name" value="LeuD/IlvD-like"/>
    <property type="match status" value="1"/>
</dbReference>
<keyword evidence="3 9" id="KW-0479">Metal-binding</keyword>
<name>A0A545TGD9_9PROT</name>
<evidence type="ECO:0000256" key="9">
    <source>
        <dbReference type="HAMAP-Rule" id="MF_02094"/>
    </source>
</evidence>
<accession>A0A545TGD9</accession>
<dbReference type="EC" id="4.2.1.12" evidence="9 10"/>